<keyword evidence="2" id="KW-1185">Reference proteome</keyword>
<name>A0ABV8PH62_9SPHI</name>
<proteinExistence type="predicted"/>
<gene>
    <name evidence="1" type="ORF">ACFOWA_19540</name>
</gene>
<comment type="caution">
    <text evidence="1">The sequence shown here is derived from an EMBL/GenBank/DDBJ whole genome shotgun (WGS) entry which is preliminary data.</text>
</comment>
<sequence length="398" mass="43625">MKTKNYLLIAISATLLFIQACKKEKEPENTSIANYALSVTGGVYPSQKTYLFGANQFPTGNIGTSTALESESSGMMFKYGKFVYQTTFLAPATLRKFEFGADGKPVEKGSFAVAGFRTFGGVDFISETEAYASANSYGAVPKLIKFNPTTMQILQTIDLSSIQKPGTTEVYYQGFIHRGNYLYFGVNYQKNFASLEDKVFIAIVDLTTGKLFKLISDDRSSQMWNGGSEASFSPNFMIKDSSGDIYAMGYANNGKPSGVLRIKNNETEFDPTYFFNLNTATGKPCLGLFNFPNGLTFTLAYSPTSYPFDSDANYDPLATAEYHKINLTTKTSSGNISSSLPKFFGNAAFMTKWNNEKIYFNVAAGNSNNIYSYLISNGTVSKEFTLSAGACNGFAKLD</sequence>
<evidence type="ECO:0008006" key="3">
    <source>
        <dbReference type="Google" id="ProtNLM"/>
    </source>
</evidence>
<reference evidence="2" key="1">
    <citation type="journal article" date="2019" name="Int. J. Syst. Evol. Microbiol.">
        <title>The Global Catalogue of Microorganisms (GCM) 10K type strain sequencing project: providing services to taxonomists for standard genome sequencing and annotation.</title>
        <authorList>
            <consortium name="The Broad Institute Genomics Platform"/>
            <consortium name="The Broad Institute Genome Sequencing Center for Infectious Disease"/>
            <person name="Wu L."/>
            <person name="Ma J."/>
        </authorList>
    </citation>
    <scope>NUCLEOTIDE SEQUENCE [LARGE SCALE GENOMIC DNA]</scope>
    <source>
        <strain evidence="2">CCM 8691</strain>
    </source>
</reference>
<dbReference type="SUPFAM" id="SSF63825">
    <property type="entry name" value="YWTD domain"/>
    <property type="match status" value="1"/>
</dbReference>
<evidence type="ECO:0000313" key="1">
    <source>
        <dbReference type="EMBL" id="MFC4213395.1"/>
    </source>
</evidence>
<dbReference type="Proteomes" id="UP001595789">
    <property type="component" value="Unassembled WGS sequence"/>
</dbReference>
<dbReference type="PROSITE" id="PS51257">
    <property type="entry name" value="PROKAR_LIPOPROTEIN"/>
    <property type="match status" value="1"/>
</dbReference>
<dbReference type="EMBL" id="JBHSBW010000016">
    <property type="protein sequence ID" value="MFC4213395.1"/>
    <property type="molecule type" value="Genomic_DNA"/>
</dbReference>
<dbReference type="RefSeq" id="WP_378988561.1">
    <property type="nucleotide sequence ID" value="NZ_JBHSBW010000016.1"/>
</dbReference>
<protein>
    <recommendedName>
        <fullName evidence="3">DUF4374 domain-containing protein</fullName>
    </recommendedName>
</protein>
<accession>A0ABV8PH62</accession>
<organism evidence="1 2">
    <name type="scientific">Pedobacter lithocola</name>
    <dbReference type="NCBI Taxonomy" id="1908239"/>
    <lineage>
        <taxon>Bacteria</taxon>
        <taxon>Pseudomonadati</taxon>
        <taxon>Bacteroidota</taxon>
        <taxon>Sphingobacteriia</taxon>
        <taxon>Sphingobacteriales</taxon>
        <taxon>Sphingobacteriaceae</taxon>
        <taxon>Pedobacter</taxon>
    </lineage>
</organism>
<evidence type="ECO:0000313" key="2">
    <source>
        <dbReference type="Proteomes" id="UP001595789"/>
    </source>
</evidence>